<evidence type="ECO:0000313" key="3">
    <source>
        <dbReference type="Proteomes" id="UP000823388"/>
    </source>
</evidence>
<keyword evidence="1" id="KW-1133">Transmembrane helix</keyword>
<keyword evidence="3" id="KW-1185">Reference proteome</keyword>
<protein>
    <submittedName>
        <fullName evidence="2">Uncharacterized protein</fullName>
    </submittedName>
</protein>
<sequence length="140" mass="13545">MADDASPSGRGGRRCATPTRVDLLALLLAATLCSASYCLGVWHNSRGAADGRVLALSPAAAVAVGAASSCGGDSDGPLDFEARHAAEDAGLSVSATAASTRARRALRGAAPGRTGRRGVASAARVGGSGLRSADAGAVGG</sequence>
<gene>
    <name evidence="2" type="ORF">PVAP13_9NG498412</name>
</gene>
<feature type="transmembrane region" description="Helical" evidence="1">
    <location>
        <begin position="21"/>
        <end position="42"/>
    </location>
</feature>
<dbReference type="Proteomes" id="UP000823388">
    <property type="component" value="Chromosome 9N"/>
</dbReference>
<reference evidence="2" key="1">
    <citation type="submission" date="2020-05" db="EMBL/GenBank/DDBJ databases">
        <title>WGS assembly of Panicum virgatum.</title>
        <authorList>
            <person name="Lovell J.T."/>
            <person name="Jenkins J."/>
            <person name="Shu S."/>
            <person name="Juenger T.E."/>
            <person name="Schmutz J."/>
        </authorList>
    </citation>
    <scope>NUCLEOTIDE SEQUENCE</scope>
    <source>
        <strain evidence="2">AP13</strain>
    </source>
</reference>
<accession>A0A8T0MSY8</accession>
<proteinExistence type="predicted"/>
<evidence type="ECO:0000256" key="1">
    <source>
        <dbReference type="SAM" id="Phobius"/>
    </source>
</evidence>
<keyword evidence="1" id="KW-0812">Transmembrane</keyword>
<comment type="caution">
    <text evidence="2">The sequence shown here is derived from an EMBL/GenBank/DDBJ whole genome shotgun (WGS) entry which is preliminary data.</text>
</comment>
<dbReference type="AlphaFoldDB" id="A0A8T0MSY8"/>
<name>A0A8T0MSY8_PANVG</name>
<keyword evidence="1" id="KW-0472">Membrane</keyword>
<organism evidence="2 3">
    <name type="scientific">Panicum virgatum</name>
    <name type="common">Blackwell switchgrass</name>
    <dbReference type="NCBI Taxonomy" id="38727"/>
    <lineage>
        <taxon>Eukaryota</taxon>
        <taxon>Viridiplantae</taxon>
        <taxon>Streptophyta</taxon>
        <taxon>Embryophyta</taxon>
        <taxon>Tracheophyta</taxon>
        <taxon>Spermatophyta</taxon>
        <taxon>Magnoliopsida</taxon>
        <taxon>Liliopsida</taxon>
        <taxon>Poales</taxon>
        <taxon>Poaceae</taxon>
        <taxon>PACMAD clade</taxon>
        <taxon>Panicoideae</taxon>
        <taxon>Panicodae</taxon>
        <taxon>Paniceae</taxon>
        <taxon>Panicinae</taxon>
        <taxon>Panicum</taxon>
        <taxon>Panicum sect. Hiantes</taxon>
    </lineage>
</organism>
<dbReference type="EMBL" id="CM029054">
    <property type="protein sequence ID" value="KAG2539838.1"/>
    <property type="molecule type" value="Genomic_DNA"/>
</dbReference>
<evidence type="ECO:0000313" key="2">
    <source>
        <dbReference type="EMBL" id="KAG2539838.1"/>
    </source>
</evidence>